<evidence type="ECO:0000313" key="3">
    <source>
        <dbReference type="Proteomes" id="UP001185092"/>
    </source>
</evidence>
<dbReference type="NCBIfam" id="NF001097">
    <property type="entry name" value="PRK00129.1"/>
    <property type="match status" value="1"/>
</dbReference>
<feature type="domain" description="Phosphoribosyltransferase" evidence="1">
    <location>
        <begin position="15"/>
        <end position="216"/>
    </location>
</feature>
<dbReference type="InterPro" id="IPR000836">
    <property type="entry name" value="PRTase_dom"/>
</dbReference>
<dbReference type="InterPro" id="IPR050137">
    <property type="entry name" value="PyrR_bifunctional"/>
</dbReference>
<gene>
    <name evidence="2" type="ORF">HNQ88_003291</name>
</gene>
<dbReference type="CDD" id="cd06223">
    <property type="entry name" value="PRTases_typeI"/>
    <property type="match status" value="1"/>
</dbReference>
<protein>
    <submittedName>
        <fullName evidence="2">Uracil phosphoribosyltransferase</fullName>
        <ecNumber evidence="2">2.4.2.9</ecNumber>
    </submittedName>
</protein>
<keyword evidence="3" id="KW-1185">Reference proteome</keyword>
<name>A0AAE3XQR8_9BACT</name>
<keyword evidence="2" id="KW-0328">Glycosyltransferase</keyword>
<dbReference type="PANTHER" id="PTHR11608">
    <property type="entry name" value="BIFUNCTIONAL PROTEIN PYRR"/>
    <property type="match status" value="1"/>
</dbReference>
<comment type="caution">
    <text evidence="2">The sequence shown here is derived from an EMBL/GenBank/DDBJ whole genome shotgun (WGS) entry which is preliminary data.</text>
</comment>
<dbReference type="PANTHER" id="PTHR11608:SF0">
    <property type="entry name" value="BIFUNCTIONAL PROTEIN PYRR"/>
    <property type="match status" value="1"/>
</dbReference>
<dbReference type="Proteomes" id="UP001185092">
    <property type="component" value="Unassembled WGS sequence"/>
</dbReference>
<dbReference type="RefSeq" id="WP_309940114.1">
    <property type="nucleotide sequence ID" value="NZ_AP025305.1"/>
</dbReference>
<dbReference type="SUPFAM" id="SSF53271">
    <property type="entry name" value="PRTase-like"/>
    <property type="match status" value="1"/>
</dbReference>
<accession>A0AAE3XQR8</accession>
<dbReference type="InterPro" id="IPR029057">
    <property type="entry name" value="PRTase-like"/>
</dbReference>
<dbReference type="GO" id="GO:0004845">
    <property type="term" value="F:uracil phosphoribosyltransferase activity"/>
    <property type="evidence" value="ECO:0007669"/>
    <property type="project" value="UniProtKB-EC"/>
</dbReference>
<dbReference type="EMBL" id="JAVDQD010000004">
    <property type="protein sequence ID" value="MDR6240225.1"/>
    <property type="molecule type" value="Genomic_DNA"/>
</dbReference>
<dbReference type="EC" id="2.4.2.9" evidence="2"/>
<proteinExistence type="predicted"/>
<organism evidence="2 3">
    <name type="scientific">Aureibacter tunicatorum</name>
    <dbReference type="NCBI Taxonomy" id="866807"/>
    <lineage>
        <taxon>Bacteria</taxon>
        <taxon>Pseudomonadati</taxon>
        <taxon>Bacteroidota</taxon>
        <taxon>Cytophagia</taxon>
        <taxon>Cytophagales</taxon>
        <taxon>Persicobacteraceae</taxon>
        <taxon>Aureibacter</taxon>
    </lineage>
</organism>
<dbReference type="Gene3D" id="3.40.50.2020">
    <property type="match status" value="1"/>
</dbReference>
<dbReference type="Pfam" id="PF14681">
    <property type="entry name" value="UPRTase"/>
    <property type="match status" value="1"/>
</dbReference>
<keyword evidence="2" id="KW-0808">Transferase</keyword>
<reference evidence="2" key="1">
    <citation type="submission" date="2023-07" db="EMBL/GenBank/DDBJ databases">
        <title>Genomic Encyclopedia of Type Strains, Phase IV (KMG-IV): sequencing the most valuable type-strain genomes for metagenomic binning, comparative biology and taxonomic classification.</title>
        <authorList>
            <person name="Goeker M."/>
        </authorList>
    </citation>
    <scope>NUCLEOTIDE SEQUENCE</scope>
    <source>
        <strain evidence="2">DSM 26174</strain>
    </source>
</reference>
<dbReference type="AlphaFoldDB" id="A0AAE3XQR8"/>
<evidence type="ECO:0000313" key="2">
    <source>
        <dbReference type="EMBL" id="MDR6240225.1"/>
    </source>
</evidence>
<evidence type="ECO:0000259" key="1">
    <source>
        <dbReference type="Pfam" id="PF14681"/>
    </source>
</evidence>
<sequence length="219" mass="24733">MKELFILNQQPSIADQFLAELRDVRVQHDSMRFRNNLRRLGHLIAYEISKELDYTEKTINTPLAQANVKTLENQPILMTILRAGLPYYEGFRDVFDKSYSGFIGAYRRANEEAPDGFDIYLGYSAFPDITDKEIIVVDPMLATGASLCKSLNKVLEFGTPKMIHISATLAAPEGVEYLKKELNAPFKLWLCALDEKLNEKAYIYPGLGDAGDLAFGEKL</sequence>